<gene>
    <name evidence="8" type="ORF">EV356DRAFT_526383</name>
</gene>
<evidence type="ECO:0000256" key="5">
    <source>
        <dbReference type="ARBA" id="ARBA00023136"/>
    </source>
</evidence>
<feature type="transmembrane region" description="Helical" evidence="7">
    <location>
        <begin position="172"/>
        <end position="189"/>
    </location>
</feature>
<evidence type="ECO:0000256" key="1">
    <source>
        <dbReference type="ARBA" id="ARBA00004141"/>
    </source>
</evidence>
<dbReference type="PANTHER" id="PTHR45649">
    <property type="entry name" value="AMINO-ACID PERMEASE BAT1"/>
    <property type="match status" value="1"/>
</dbReference>
<dbReference type="GO" id="GO:0016020">
    <property type="term" value="C:membrane"/>
    <property type="evidence" value="ECO:0007669"/>
    <property type="project" value="UniProtKB-SubCell"/>
</dbReference>
<feature type="transmembrane region" description="Helical" evidence="7">
    <location>
        <begin position="494"/>
        <end position="513"/>
    </location>
</feature>
<evidence type="ECO:0000256" key="3">
    <source>
        <dbReference type="ARBA" id="ARBA00022692"/>
    </source>
</evidence>
<feature type="transmembrane region" description="Helical" evidence="7">
    <location>
        <begin position="46"/>
        <end position="70"/>
    </location>
</feature>
<evidence type="ECO:0000256" key="4">
    <source>
        <dbReference type="ARBA" id="ARBA00022989"/>
    </source>
</evidence>
<dbReference type="EMBL" id="ML991835">
    <property type="protein sequence ID" value="KAF2230789.1"/>
    <property type="molecule type" value="Genomic_DNA"/>
</dbReference>
<proteinExistence type="predicted"/>
<feature type="transmembrane region" description="Helical" evidence="7">
    <location>
        <begin position="281"/>
        <end position="302"/>
    </location>
</feature>
<dbReference type="Pfam" id="PF13520">
    <property type="entry name" value="AA_permease_2"/>
    <property type="match status" value="1"/>
</dbReference>
<feature type="transmembrane region" description="Helical" evidence="7">
    <location>
        <begin position="240"/>
        <end position="261"/>
    </location>
</feature>
<evidence type="ECO:0000313" key="9">
    <source>
        <dbReference type="Proteomes" id="UP000800092"/>
    </source>
</evidence>
<evidence type="ECO:0000256" key="7">
    <source>
        <dbReference type="SAM" id="Phobius"/>
    </source>
</evidence>
<feature type="region of interest" description="Disordered" evidence="6">
    <location>
        <begin position="1"/>
        <end position="27"/>
    </location>
</feature>
<protein>
    <submittedName>
        <fullName evidence="8">Amino acid transporter</fullName>
    </submittedName>
</protein>
<organism evidence="8 9">
    <name type="scientific">Viridothelium virens</name>
    <name type="common">Speckled blister lichen</name>
    <name type="synonym">Trypethelium virens</name>
    <dbReference type="NCBI Taxonomy" id="1048519"/>
    <lineage>
        <taxon>Eukaryota</taxon>
        <taxon>Fungi</taxon>
        <taxon>Dikarya</taxon>
        <taxon>Ascomycota</taxon>
        <taxon>Pezizomycotina</taxon>
        <taxon>Dothideomycetes</taxon>
        <taxon>Dothideomycetes incertae sedis</taxon>
        <taxon>Trypetheliales</taxon>
        <taxon>Trypetheliaceae</taxon>
        <taxon>Viridothelium</taxon>
    </lineage>
</organism>
<keyword evidence="3 7" id="KW-0812">Transmembrane</keyword>
<evidence type="ECO:0000256" key="2">
    <source>
        <dbReference type="ARBA" id="ARBA00022448"/>
    </source>
</evidence>
<dbReference type="PANTHER" id="PTHR45649:SF1">
    <property type="entry name" value="TRANSPORTER, PUTATIVE (EUROFUNG)-RELATED"/>
    <property type="match status" value="1"/>
</dbReference>
<feature type="transmembrane region" description="Helical" evidence="7">
    <location>
        <begin position="383"/>
        <end position="408"/>
    </location>
</feature>
<feature type="transmembrane region" description="Helical" evidence="7">
    <location>
        <begin position="201"/>
        <end position="220"/>
    </location>
</feature>
<dbReference type="Proteomes" id="UP000800092">
    <property type="component" value="Unassembled WGS sequence"/>
</dbReference>
<feature type="transmembrane region" description="Helical" evidence="7">
    <location>
        <begin position="82"/>
        <end position="107"/>
    </location>
</feature>
<feature type="transmembrane region" description="Helical" evidence="7">
    <location>
        <begin position="337"/>
        <end position="362"/>
    </location>
</feature>
<dbReference type="Gene3D" id="1.20.1740.10">
    <property type="entry name" value="Amino acid/polyamine transporter I"/>
    <property type="match status" value="1"/>
</dbReference>
<dbReference type="PIRSF" id="PIRSF006060">
    <property type="entry name" value="AA_transporter"/>
    <property type="match status" value="1"/>
</dbReference>
<accession>A0A6A6GYU1</accession>
<dbReference type="AlphaFoldDB" id="A0A6A6GYU1"/>
<dbReference type="OrthoDB" id="3257095at2759"/>
<dbReference type="InterPro" id="IPR002293">
    <property type="entry name" value="AA/rel_permease1"/>
</dbReference>
<name>A0A6A6GYU1_VIRVR</name>
<keyword evidence="4 7" id="KW-1133">Transmembrane helix</keyword>
<feature type="transmembrane region" description="Helical" evidence="7">
    <location>
        <begin position="464"/>
        <end position="482"/>
    </location>
</feature>
<dbReference type="GO" id="GO:0022857">
    <property type="term" value="F:transmembrane transporter activity"/>
    <property type="evidence" value="ECO:0007669"/>
    <property type="project" value="InterPro"/>
</dbReference>
<keyword evidence="2" id="KW-0813">Transport</keyword>
<evidence type="ECO:0000256" key="6">
    <source>
        <dbReference type="SAM" id="MobiDB-lite"/>
    </source>
</evidence>
<reference evidence="8" key="1">
    <citation type="journal article" date="2020" name="Stud. Mycol.">
        <title>101 Dothideomycetes genomes: a test case for predicting lifestyles and emergence of pathogens.</title>
        <authorList>
            <person name="Haridas S."/>
            <person name="Albert R."/>
            <person name="Binder M."/>
            <person name="Bloem J."/>
            <person name="Labutti K."/>
            <person name="Salamov A."/>
            <person name="Andreopoulos B."/>
            <person name="Baker S."/>
            <person name="Barry K."/>
            <person name="Bills G."/>
            <person name="Bluhm B."/>
            <person name="Cannon C."/>
            <person name="Castanera R."/>
            <person name="Culley D."/>
            <person name="Daum C."/>
            <person name="Ezra D."/>
            <person name="Gonzalez J."/>
            <person name="Henrissat B."/>
            <person name="Kuo A."/>
            <person name="Liang C."/>
            <person name="Lipzen A."/>
            <person name="Lutzoni F."/>
            <person name="Magnuson J."/>
            <person name="Mondo S."/>
            <person name="Nolan M."/>
            <person name="Ohm R."/>
            <person name="Pangilinan J."/>
            <person name="Park H.-J."/>
            <person name="Ramirez L."/>
            <person name="Alfaro M."/>
            <person name="Sun H."/>
            <person name="Tritt A."/>
            <person name="Yoshinaga Y."/>
            <person name="Zwiers L.-H."/>
            <person name="Turgeon B."/>
            <person name="Goodwin S."/>
            <person name="Spatafora J."/>
            <person name="Crous P."/>
            <person name="Grigoriev I."/>
        </authorList>
    </citation>
    <scope>NUCLEOTIDE SEQUENCE</scope>
    <source>
        <strain evidence="8">Tuck. ex Michener</strain>
    </source>
</reference>
<feature type="transmembrane region" description="Helical" evidence="7">
    <location>
        <begin position="128"/>
        <end position="152"/>
    </location>
</feature>
<comment type="subcellular location">
    <subcellularLocation>
        <location evidence="1">Membrane</location>
        <topology evidence="1">Multi-pass membrane protein</topology>
    </subcellularLocation>
</comment>
<feature type="compositionally biased region" description="Basic and acidic residues" evidence="6">
    <location>
        <begin position="1"/>
        <end position="25"/>
    </location>
</feature>
<keyword evidence="9" id="KW-1185">Reference proteome</keyword>
<evidence type="ECO:0000313" key="8">
    <source>
        <dbReference type="EMBL" id="KAF2230789.1"/>
    </source>
</evidence>
<keyword evidence="5 7" id="KW-0472">Membrane</keyword>
<sequence>MSSGKQDFELRERLKADQATQKEPKVASQDDQTLLRLGKKPILKRTFGFMSILGFSCTVLITWEGILIVSTQGLLNGGPAGVVWGFLIDWLGMMSTFTVVAELASMAPVAAGQYHWTAMLAPAGSRSFVSYVTAWATIAGWQAETASAAYLIGSLIQGIVVLTHPTYTPQPYQTMLFLWAVLLFALFFNSITSRALARFEGAFLVLHLVGFFAVLIPLVLLGPHGDASSVFLTFLNGGNWSTQALSFFVGLPSPVFALFGADSAVHMSEEIQNASRVVPKALVLSIVINGLLGFAMVLAMLFCIGDLQTALAAQETLFYPFLAIFQQATRSTAGATIMASIVVIMGVASTIGVFATTTRMLWSFARDRGAPGSKFLTKLTTQTSLPVNAVGITTLISMLLSLIILGSSVAFSDIVLLSVVGLYSSYLLVCSLLLWRRLQGSIKPYNESAVFVGPWRVPEPFGTANNIFACIYLALVFFWSFWPPAASVAPASMNYSVLLFGAVMLFSLLWYFFRAREYFKGPIVEIDLASM</sequence>
<feature type="transmembrane region" description="Helical" evidence="7">
    <location>
        <begin position="414"/>
        <end position="435"/>
    </location>
</feature>